<sequence>MLRDEDVLVRDFLLGDMTAWKLSSFCFNTTLEGLDANSLEWLQKLPGPGRKSKVERKYLRDLKSVSAKFEPRPTRLASTEELDGGPFQVKAGKLEECETSATFRLQRVLVKNGKAFLSGVMATPCAGVPFGIIFRKRGSQWERQHAAYYYTAMGPPGCGYISKAAAGRPTDSFLILEK</sequence>
<protein>
    <submittedName>
        <fullName evidence="1">Uncharacterized protein</fullName>
    </submittedName>
</protein>
<accession>A0AAC8YXE3</accession>
<gene>
    <name evidence="1" type="ORF">ATM17_02775</name>
</gene>
<evidence type="ECO:0000313" key="1">
    <source>
        <dbReference type="EMBL" id="AMU87974.1"/>
    </source>
</evidence>
<dbReference type="AlphaFoldDB" id="A0AAC8YXE3"/>
<reference evidence="2" key="1">
    <citation type="submission" date="2015-11" db="EMBL/GenBank/DDBJ databases">
        <title>Complete genome sequence of a polyethylene-glycol degrader Sphingopyxis macrogoltabida 203N (NBRC 111659).</title>
        <authorList>
            <person name="Yoshiyuki O."/>
            <person name="Shouta N."/>
            <person name="Nagata Y."/>
            <person name="Numata M."/>
            <person name="Tsuchikane K."/>
            <person name="Hosoyama A."/>
            <person name="Yamazoe A."/>
            <person name="Tsuda M."/>
            <person name="Fujita N."/>
            <person name="Kawai F."/>
        </authorList>
    </citation>
    <scope>NUCLEOTIDE SEQUENCE [LARGE SCALE GENOMIC DNA]</scope>
    <source>
        <strain evidence="2">203N</strain>
    </source>
</reference>
<organism evidence="1 2">
    <name type="scientific">Sphingopyxis macrogoltabida</name>
    <name type="common">Sphingomonas macrogoltabidus</name>
    <dbReference type="NCBI Taxonomy" id="33050"/>
    <lineage>
        <taxon>Bacteria</taxon>
        <taxon>Pseudomonadati</taxon>
        <taxon>Pseudomonadota</taxon>
        <taxon>Alphaproteobacteria</taxon>
        <taxon>Sphingomonadales</taxon>
        <taxon>Sphingomonadaceae</taxon>
        <taxon>Sphingopyxis</taxon>
    </lineage>
</organism>
<keyword evidence="2" id="KW-1185">Reference proteome</keyword>
<proteinExistence type="predicted"/>
<name>A0AAC8YXE3_SPHMC</name>
<dbReference type="EMBL" id="CP013344">
    <property type="protein sequence ID" value="AMU87974.1"/>
    <property type="molecule type" value="Genomic_DNA"/>
</dbReference>
<evidence type="ECO:0000313" key="2">
    <source>
        <dbReference type="Proteomes" id="UP000076088"/>
    </source>
</evidence>
<dbReference type="Proteomes" id="UP000076088">
    <property type="component" value="Chromosome"/>
</dbReference>
<reference evidence="1 2" key="2">
    <citation type="journal article" date="2016" name="Genome Announc.">
        <title>Complete Genome Sequence of Sphingopyxis macrogoltabida Strain 203N (NBRC 111659), a Polyethylene Glycol Degrader.</title>
        <authorList>
            <person name="Ohtsubo Y."/>
            <person name="Nonoyama S."/>
            <person name="Nagata Y."/>
            <person name="Numata M."/>
            <person name="Tsuchikane K."/>
            <person name="Hosoyama A."/>
            <person name="Yamazoe A."/>
            <person name="Tsuda M."/>
            <person name="Fujita N."/>
            <person name="Kawai F."/>
        </authorList>
    </citation>
    <scope>NUCLEOTIDE SEQUENCE [LARGE SCALE GENOMIC DNA]</scope>
    <source>
        <strain evidence="1 2">203N</strain>
    </source>
</reference>